<evidence type="ECO:0000256" key="2">
    <source>
        <dbReference type="ARBA" id="ARBA00022475"/>
    </source>
</evidence>
<dbReference type="OrthoDB" id="9812221at2"/>
<gene>
    <name evidence="8" type="ORF">FJR48_04715</name>
</gene>
<sequence>MHISPATKITLLLISMLTMMSNVAIVTMLPHLNEHFEHIENIELFSRLMITLPSLAIALLSPFLGHLVYKIGKKRASVIALILFSLFGTAGLYLQDIYNLLFSRFLFGIAIALLMIIATTLIGDYFKNEARHKFMGTQSAFISIGGIMFIVGGGILSDIDWRYPFGIYILGLFVLVFVIKYLVEINTHEQKEEDDTYLNHNLWYIYLLAFILMLVFYILPTQMPFLMINVFGASGTLTGAIIAMAFVFNALGAISFAKFKAKFHFSSIYLIGMGIIATGFILIGNVNNVYFFFLTSPIMGFGGGLLMANMTSWMLDVAHHTKRIKASAYLSSAYFFGQFCSPLATMPLVRQVGIKNFFIVSGVILFIVILIGKFFTKSRAT</sequence>
<dbReference type="Gene3D" id="1.20.1250.20">
    <property type="entry name" value="MFS general substrate transporter like domains"/>
    <property type="match status" value="1"/>
</dbReference>
<keyword evidence="3 6" id="KW-0812">Transmembrane</keyword>
<feature type="transmembrane region" description="Helical" evidence="6">
    <location>
        <begin position="163"/>
        <end position="183"/>
    </location>
</feature>
<dbReference type="GO" id="GO:0022857">
    <property type="term" value="F:transmembrane transporter activity"/>
    <property type="evidence" value="ECO:0007669"/>
    <property type="project" value="InterPro"/>
</dbReference>
<dbReference type="PANTHER" id="PTHR43124">
    <property type="entry name" value="PURINE EFFLUX PUMP PBUE"/>
    <property type="match status" value="1"/>
</dbReference>
<feature type="transmembrane region" description="Helical" evidence="6">
    <location>
        <begin position="44"/>
        <end position="64"/>
    </location>
</feature>
<comment type="subcellular location">
    <subcellularLocation>
        <location evidence="1">Cell membrane</location>
        <topology evidence="1">Multi-pass membrane protein</topology>
    </subcellularLocation>
</comment>
<feature type="transmembrane region" description="Helical" evidence="6">
    <location>
        <begin position="289"/>
        <end position="308"/>
    </location>
</feature>
<dbReference type="PANTHER" id="PTHR43124:SF3">
    <property type="entry name" value="CHLORAMPHENICOL EFFLUX PUMP RV0191"/>
    <property type="match status" value="1"/>
</dbReference>
<feature type="transmembrane region" description="Helical" evidence="6">
    <location>
        <begin position="328"/>
        <end position="345"/>
    </location>
</feature>
<dbReference type="InterPro" id="IPR011701">
    <property type="entry name" value="MFS"/>
</dbReference>
<dbReference type="EMBL" id="CP043617">
    <property type="protein sequence ID" value="QFR49064.1"/>
    <property type="molecule type" value="Genomic_DNA"/>
</dbReference>
<feature type="transmembrane region" description="Helical" evidence="6">
    <location>
        <begin position="357"/>
        <end position="376"/>
    </location>
</feature>
<feature type="transmembrane region" description="Helical" evidence="6">
    <location>
        <begin position="101"/>
        <end position="122"/>
    </location>
</feature>
<feature type="transmembrane region" description="Helical" evidence="6">
    <location>
        <begin position="76"/>
        <end position="95"/>
    </location>
</feature>
<feature type="transmembrane region" description="Helical" evidence="6">
    <location>
        <begin position="225"/>
        <end position="251"/>
    </location>
</feature>
<dbReference type="AlphaFoldDB" id="A0A5P8P052"/>
<dbReference type="KEGG" id="sulg:FJR48_04715"/>
<reference evidence="8 9" key="1">
    <citation type="submission" date="2019-09" db="EMBL/GenBank/DDBJ databases">
        <title>Sulfurimonas gotlandica sp. nov., a chemoautotrophic and psychrotolerant epsilonproteobacterium isolated from a pelagic redoxcline, and an emended description of the genus Sulfurimonas.</title>
        <authorList>
            <person name="Wang S."/>
            <person name="Jiang L."/>
            <person name="Shao S."/>
        </authorList>
    </citation>
    <scope>NUCLEOTIDE SEQUENCE [LARGE SCALE GENOMIC DNA]</scope>
    <source>
        <strain evidence="8 9">GYSZ_1</strain>
    </source>
</reference>
<evidence type="ECO:0000256" key="4">
    <source>
        <dbReference type="ARBA" id="ARBA00022989"/>
    </source>
</evidence>
<name>A0A5P8P052_9BACT</name>
<dbReference type="Proteomes" id="UP000326944">
    <property type="component" value="Chromosome"/>
</dbReference>
<feature type="domain" description="Major facilitator superfamily (MFS) profile" evidence="7">
    <location>
        <begin position="7"/>
        <end position="380"/>
    </location>
</feature>
<dbReference type="CDD" id="cd17473">
    <property type="entry name" value="MFS_arabinose_efflux_permease_like"/>
    <property type="match status" value="1"/>
</dbReference>
<evidence type="ECO:0000259" key="7">
    <source>
        <dbReference type="PROSITE" id="PS50850"/>
    </source>
</evidence>
<evidence type="ECO:0000256" key="3">
    <source>
        <dbReference type="ARBA" id="ARBA00022692"/>
    </source>
</evidence>
<proteinExistence type="predicted"/>
<keyword evidence="9" id="KW-1185">Reference proteome</keyword>
<dbReference type="InterPro" id="IPR050189">
    <property type="entry name" value="MFS_Efflux_Transporters"/>
</dbReference>
<feature type="transmembrane region" description="Helical" evidence="6">
    <location>
        <begin position="12"/>
        <end position="32"/>
    </location>
</feature>
<evidence type="ECO:0000256" key="1">
    <source>
        <dbReference type="ARBA" id="ARBA00004651"/>
    </source>
</evidence>
<feature type="transmembrane region" description="Helical" evidence="6">
    <location>
        <begin position="203"/>
        <end position="219"/>
    </location>
</feature>
<accession>A0A5P8P052</accession>
<evidence type="ECO:0000256" key="5">
    <source>
        <dbReference type="ARBA" id="ARBA00023136"/>
    </source>
</evidence>
<evidence type="ECO:0000313" key="9">
    <source>
        <dbReference type="Proteomes" id="UP000326944"/>
    </source>
</evidence>
<dbReference type="InterPro" id="IPR036259">
    <property type="entry name" value="MFS_trans_sf"/>
</dbReference>
<keyword evidence="5 6" id="KW-0472">Membrane</keyword>
<dbReference type="RefSeq" id="WP_152307007.1">
    <property type="nucleotide sequence ID" value="NZ_CP043617.1"/>
</dbReference>
<dbReference type="Pfam" id="PF07690">
    <property type="entry name" value="MFS_1"/>
    <property type="match status" value="1"/>
</dbReference>
<evidence type="ECO:0000313" key="8">
    <source>
        <dbReference type="EMBL" id="QFR49064.1"/>
    </source>
</evidence>
<dbReference type="PROSITE" id="PS50850">
    <property type="entry name" value="MFS"/>
    <property type="match status" value="1"/>
</dbReference>
<feature type="transmembrane region" description="Helical" evidence="6">
    <location>
        <begin position="263"/>
        <end position="283"/>
    </location>
</feature>
<organism evidence="8 9">
    <name type="scientific">Sulfurimonas lithotrophica</name>
    <dbReference type="NCBI Taxonomy" id="2590022"/>
    <lineage>
        <taxon>Bacteria</taxon>
        <taxon>Pseudomonadati</taxon>
        <taxon>Campylobacterota</taxon>
        <taxon>Epsilonproteobacteria</taxon>
        <taxon>Campylobacterales</taxon>
        <taxon>Sulfurimonadaceae</taxon>
        <taxon>Sulfurimonas</taxon>
    </lineage>
</organism>
<dbReference type="InterPro" id="IPR020846">
    <property type="entry name" value="MFS_dom"/>
</dbReference>
<keyword evidence="4 6" id="KW-1133">Transmembrane helix</keyword>
<protein>
    <submittedName>
        <fullName evidence="8">MFS transporter</fullName>
    </submittedName>
</protein>
<dbReference type="SUPFAM" id="SSF103473">
    <property type="entry name" value="MFS general substrate transporter"/>
    <property type="match status" value="1"/>
</dbReference>
<keyword evidence="2" id="KW-1003">Cell membrane</keyword>
<evidence type="ECO:0000256" key="6">
    <source>
        <dbReference type="SAM" id="Phobius"/>
    </source>
</evidence>
<dbReference type="GO" id="GO:0005886">
    <property type="term" value="C:plasma membrane"/>
    <property type="evidence" value="ECO:0007669"/>
    <property type="project" value="UniProtKB-SubCell"/>
</dbReference>
<feature type="transmembrane region" description="Helical" evidence="6">
    <location>
        <begin position="134"/>
        <end position="157"/>
    </location>
</feature>